<dbReference type="Gene3D" id="3.90.1640.30">
    <property type="match status" value="2"/>
</dbReference>
<evidence type="ECO:0000256" key="5">
    <source>
        <dbReference type="ARBA" id="ARBA00022839"/>
    </source>
</evidence>
<dbReference type="PANTHER" id="PTHR30255">
    <property type="entry name" value="SINGLE-STRANDED-DNA-SPECIFIC EXONUCLEASE RECJ"/>
    <property type="match status" value="1"/>
</dbReference>
<dbReference type="GO" id="GO:0003676">
    <property type="term" value="F:nucleic acid binding"/>
    <property type="evidence" value="ECO:0007669"/>
    <property type="project" value="InterPro"/>
</dbReference>
<dbReference type="PANTHER" id="PTHR30255:SF2">
    <property type="entry name" value="SINGLE-STRANDED-DNA-SPECIFIC EXONUCLEASE RECJ"/>
    <property type="match status" value="1"/>
</dbReference>
<evidence type="ECO:0000313" key="11">
    <source>
        <dbReference type="Proteomes" id="UP000671995"/>
    </source>
</evidence>
<evidence type="ECO:0000256" key="3">
    <source>
        <dbReference type="ARBA" id="ARBA00022722"/>
    </source>
</evidence>
<evidence type="ECO:0000259" key="9">
    <source>
        <dbReference type="Pfam" id="PF17768"/>
    </source>
</evidence>
<organism evidence="10 11">
    <name type="scientific">Treponema parvum</name>
    <dbReference type="NCBI Taxonomy" id="138851"/>
    <lineage>
        <taxon>Bacteria</taxon>
        <taxon>Pseudomonadati</taxon>
        <taxon>Spirochaetota</taxon>
        <taxon>Spirochaetia</taxon>
        <taxon>Spirochaetales</taxon>
        <taxon>Treponemataceae</taxon>
        <taxon>Treponema</taxon>
    </lineage>
</organism>
<evidence type="ECO:0000256" key="1">
    <source>
        <dbReference type="ARBA" id="ARBA00005915"/>
    </source>
</evidence>
<protein>
    <recommendedName>
        <fullName evidence="2">Single-stranded-DNA-specific exonuclease RecJ</fullName>
    </recommendedName>
</protein>
<sequence>MALWNKKPVSKEVIKDLCSRFRIDPVSASIFVRRGITEGKDIMYFLENDLRFQHSPFMFKDMEDAVDRILAAKEEGEKVLIFGDRDVDGISSTTILYECLKEMGMDVQWSIPTGDQAYSLSKQVIDAFAAKNGTLIITVDCGITSGEEVEYAAEKCIDVIVTDHHNPGENLPEAIILDPKIKDSGYPFRDISGAAVAYKLTQALRFTKSELYKEDICLMNVLPVNEAYTIECIKLRNLAVKDRLFETIIPGTVDISRTKLLPFLNGQQIFVWDERVVKKQLSRIFGNGIEFNLMDLQQEISNLIPFVSGKSLLALKDLSKIAFYSEQPSTEIEGFYNLFVSFVQKKNAKIFPEDVKAEQKDLQLVMLAALADIMPLKNENRIFIKKGLSAINAGQTRPGLNELLALLNLSGKKLTATDISWNVTPVLNAAGRLGQPALAIKLFLAETVNERSVIAEKIIALNSERKRIMAEVMLFAEKAARDSLAKYDNKLCIVIDERIPRGVTGLVAQRLAKELDVPAFTVAFLETGTCVGSVRSARGFNAPVFLSQFDDFFIDYGGHDASAGFNFERSKLEEFLQKLEKLSQTIELEKENAKIFEVDAELPAQYMTADVMNIVDSFEPFGMENEPLLFMSKDLKIADVQIMGKTERQHLKITFDCGKNKWPAMFWGGAQRYHRDFEKEDRLDVLFHITRNLFNGMETPQLILEDLKNSVPKP</sequence>
<dbReference type="GO" id="GO:0008409">
    <property type="term" value="F:5'-3' exonuclease activity"/>
    <property type="evidence" value="ECO:0007669"/>
    <property type="project" value="InterPro"/>
</dbReference>
<dbReference type="GO" id="GO:0006281">
    <property type="term" value="P:DNA repair"/>
    <property type="evidence" value="ECO:0007669"/>
    <property type="project" value="InterPro"/>
</dbReference>
<reference evidence="10" key="2">
    <citation type="journal article" date="2021" name="Microbiol. Resour. Announc.">
        <title>Complete Genome Sequences of Three Human Oral Treponema parvum Isolates.</title>
        <authorList>
            <person name="Zeng H."/>
            <person name="Watt R.M."/>
        </authorList>
    </citation>
    <scope>NUCLEOTIDE SEQUENCE</scope>
    <source>
        <strain evidence="10">ATCC 700773</strain>
    </source>
</reference>
<dbReference type="InterPro" id="IPR041122">
    <property type="entry name" value="RecJ_OB"/>
</dbReference>
<feature type="domain" description="RecJ OB" evidence="9">
    <location>
        <begin position="598"/>
        <end position="706"/>
    </location>
</feature>
<comment type="similarity">
    <text evidence="1">Belongs to the RecJ family.</text>
</comment>
<dbReference type="Pfam" id="PF02272">
    <property type="entry name" value="DHHA1"/>
    <property type="match status" value="1"/>
</dbReference>
<proteinExistence type="inferred from homology"/>
<keyword evidence="5 10" id="KW-0269">Exonuclease</keyword>
<keyword evidence="6" id="KW-0175">Coiled coil</keyword>
<dbReference type="InterPro" id="IPR003156">
    <property type="entry name" value="DHHA1_dom"/>
</dbReference>
<reference evidence="10" key="1">
    <citation type="submission" date="2020-05" db="EMBL/GenBank/DDBJ databases">
        <authorList>
            <person name="Zeng H."/>
            <person name="Chan Y.K."/>
            <person name="Watt R.M."/>
        </authorList>
    </citation>
    <scope>NUCLEOTIDE SEQUENCE</scope>
    <source>
        <strain evidence="10">ATCC 700773</strain>
    </source>
</reference>
<dbReference type="Gene3D" id="2.40.50.460">
    <property type="match status" value="1"/>
</dbReference>
<feature type="coiled-coil region" evidence="6">
    <location>
        <begin position="572"/>
        <end position="599"/>
    </location>
</feature>
<dbReference type="InterPro" id="IPR051673">
    <property type="entry name" value="SSDNA_exonuclease_RecJ"/>
</dbReference>
<feature type="domain" description="DHHA1" evidence="8">
    <location>
        <begin position="490"/>
        <end position="582"/>
    </location>
</feature>
<dbReference type="RefSeq" id="WP_210118471.1">
    <property type="nucleotide sequence ID" value="NZ_CP054257.1"/>
</dbReference>
<evidence type="ECO:0000256" key="4">
    <source>
        <dbReference type="ARBA" id="ARBA00022801"/>
    </source>
</evidence>
<dbReference type="EMBL" id="CP054257">
    <property type="protein sequence ID" value="QTQ11677.1"/>
    <property type="molecule type" value="Genomic_DNA"/>
</dbReference>
<dbReference type="InterPro" id="IPR001667">
    <property type="entry name" value="DDH_dom"/>
</dbReference>
<dbReference type="AlphaFoldDB" id="A0A975EZM4"/>
<name>A0A975EZM4_9SPIR</name>
<evidence type="ECO:0000256" key="6">
    <source>
        <dbReference type="SAM" id="Coils"/>
    </source>
</evidence>
<dbReference type="NCBIfam" id="TIGR00644">
    <property type="entry name" value="recJ"/>
    <property type="match status" value="1"/>
</dbReference>
<dbReference type="InterPro" id="IPR004610">
    <property type="entry name" value="RecJ"/>
</dbReference>
<evidence type="ECO:0000259" key="7">
    <source>
        <dbReference type="Pfam" id="PF01368"/>
    </source>
</evidence>
<gene>
    <name evidence="10" type="primary">recJ</name>
    <name evidence="10" type="ORF">HRI96_05340</name>
</gene>
<feature type="domain" description="DDH" evidence="7">
    <location>
        <begin position="78"/>
        <end position="207"/>
    </location>
</feature>
<keyword evidence="4" id="KW-0378">Hydrolase</keyword>
<accession>A0A975EZM4</accession>
<dbReference type="Pfam" id="PF17768">
    <property type="entry name" value="RecJ_OB"/>
    <property type="match status" value="1"/>
</dbReference>
<dbReference type="InterPro" id="IPR038763">
    <property type="entry name" value="DHH_sf"/>
</dbReference>
<dbReference type="GO" id="GO:0006310">
    <property type="term" value="P:DNA recombination"/>
    <property type="evidence" value="ECO:0007669"/>
    <property type="project" value="InterPro"/>
</dbReference>
<dbReference type="Proteomes" id="UP000671995">
    <property type="component" value="Chromosome"/>
</dbReference>
<dbReference type="SUPFAM" id="SSF64182">
    <property type="entry name" value="DHH phosphoesterases"/>
    <property type="match status" value="2"/>
</dbReference>
<evidence type="ECO:0000256" key="2">
    <source>
        <dbReference type="ARBA" id="ARBA00019841"/>
    </source>
</evidence>
<dbReference type="Pfam" id="PF01368">
    <property type="entry name" value="DHH"/>
    <property type="match status" value="1"/>
</dbReference>
<keyword evidence="3" id="KW-0540">Nuclease</keyword>
<evidence type="ECO:0000259" key="8">
    <source>
        <dbReference type="Pfam" id="PF02272"/>
    </source>
</evidence>
<evidence type="ECO:0000313" key="10">
    <source>
        <dbReference type="EMBL" id="QTQ11677.1"/>
    </source>
</evidence>